<name>A0ABD3API4_9GENT</name>
<dbReference type="PROSITE" id="PS00086">
    <property type="entry name" value="CYTOCHROME_P450"/>
    <property type="match status" value="1"/>
</dbReference>
<accession>A0ABD3API4</accession>
<gene>
    <name evidence="13" type="ORF">ACH5RR_006628</name>
</gene>
<dbReference type="Gene3D" id="1.10.630.10">
    <property type="entry name" value="Cytochrome P450"/>
    <property type="match status" value="1"/>
</dbReference>
<dbReference type="Proteomes" id="UP001630127">
    <property type="component" value="Unassembled WGS sequence"/>
</dbReference>
<evidence type="ECO:0000256" key="6">
    <source>
        <dbReference type="ARBA" id="ARBA00023002"/>
    </source>
</evidence>
<reference evidence="13 14" key="1">
    <citation type="submission" date="2024-11" db="EMBL/GenBank/DDBJ databases">
        <title>A near-complete genome assembly of Cinchona calisaya.</title>
        <authorList>
            <person name="Lian D.C."/>
            <person name="Zhao X.W."/>
            <person name="Wei L."/>
        </authorList>
    </citation>
    <scope>NUCLEOTIDE SEQUENCE [LARGE SCALE GENOMIC DNA]</scope>
    <source>
        <tissue evidence="13">Nenye</tissue>
    </source>
</reference>
<dbReference type="AlphaFoldDB" id="A0ABD3API4"/>
<keyword evidence="8 11" id="KW-0503">Monooxygenase</keyword>
<dbReference type="PANTHER" id="PTHR47943:SF2">
    <property type="entry name" value="CYTOCHROME P450"/>
    <property type="match status" value="1"/>
</dbReference>
<dbReference type="InterPro" id="IPR002401">
    <property type="entry name" value="Cyt_P450_E_grp-I"/>
</dbReference>
<comment type="cofactor">
    <cofactor evidence="1 10">
        <name>heme</name>
        <dbReference type="ChEBI" id="CHEBI:30413"/>
    </cofactor>
</comment>
<keyword evidence="5 10" id="KW-0479">Metal-binding</keyword>
<dbReference type="InterPro" id="IPR036396">
    <property type="entry name" value="Cyt_P450_sf"/>
</dbReference>
<evidence type="ECO:0000256" key="3">
    <source>
        <dbReference type="ARBA" id="ARBA00010617"/>
    </source>
</evidence>
<dbReference type="Pfam" id="PF00067">
    <property type="entry name" value="p450"/>
    <property type="match status" value="1"/>
</dbReference>
<evidence type="ECO:0000313" key="13">
    <source>
        <dbReference type="EMBL" id="KAL3533107.1"/>
    </source>
</evidence>
<feature type="chain" id="PRO_5044821552" description="Cytochrome P450 CYP736A12-like" evidence="12">
    <location>
        <begin position="21"/>
        <end position="498"/>
    </location>
</feature>
<evidence type="ECO:0000256" key="10">
    <source>
        <dbReference type="PIRSR" id="PIRSR602401-1"/>
    </source>
</evidence>
<evidence type="ECO:0000313" key="14">
    <source>
        <dbReference type="Proteomes" id="UP001630127"/>
    </source>
</evidence>
<evidence type="ECO:0000256" key="8">
    <source>
        <dbReference type="ARBA" id="ARBA00023033"/>
    </source>
</evidence>
<keyword evidence="12" id="KW-0732">Signal</keyword>
<evidence type="ECO:0000256" key="11">
    <source>
        <dbReference type="RuleBase" id="RU000461"/>
    </source>
</evidence>
<dbReference type="EMBL" id="JBJUIK010000003">
    <property type="protein sequence ID" value="KAL3533107.1"/>
    <property type="molecule type" value="Genomic_DNA"/>
</dbReference>
<dbReference type="InterPro" id="IPR017972">
    <property type="entry name" value="Cyt_P450_CS"/>
</dbReference>
<feature type="binding site" description="axial binding residue" evidence="10">
    <location>
        <position position="438"/>
    </location>
    <ligand>
        <name>heme</name>
        <dbReference type="ChEBI" id="CHEBI:30413"/>
    </ligand>
    <ligandPart>
        <name>Fe</name>
        <dbReference type="ChEBI" id="CHEBI:18248"/>
    </ligandPart>
</feature>
<keyword evidence="7 10" id="KW-0408">Iron</keyword>
<evidence type="ECO:0000256" key="1">
    <source>
        <dbReference type="ARBA" id="ARBA00001971"/>
    </source>
</evidence>
<feature type="signal peptide" evidence="12">
    <location>
        <begin position="1"/>
        <end position="20"/>
    </location>
</feature>
<evidence type="ECO:0000256" key="7">
    <source>
        <dbReference type="ARBA" id="ARBA00023004"/>
    </source>
</evidence>
<dbReference type="GO" id="GO:0016020">
    <property type="term" value="C:membrane"/>
    <property type="evidence" value="ECO:0007669"/>
    <property type="project" value="UniProtKB-SubCell"/>
</dbReference>
<comment type="similarity">
    <text evidence="3 11">Belongs to the cytochrome P450 family.</text>
</comment>
<dbReference type="GO" id="GO:0046872">
    <property type="term" value="F:metal ion binding"/>
    <property type="evidence" value="ECO:0007669"/>
    <property type="project" value="UniProtKB-KW"/>
</dbReference>
<comment type="subcellular location">
    <subcellularLocation>
        <location evidence="2">Membrane</location>
    </subcellularLocation>
</comment>
<evidence type="ECO:0000256" key="2">
    <source>
        <dbReference type="ARBA" id="ARBA00004370"/>
    </source>
</evidence>
<keyword evidence="4 10" id="KW-0349">Heme</keyword>
<evidence type="ECO:0000256" key="9">
    <source>
        <dbReference type="ARBA" id="ARBA00023136"/>
    </source>
</evidence>
<sequence length="498" mass="56613">MMTSILWLWTTLALAAVCYSLHSLFFTKRERLPPGPKGLPIIGNLHMLGKNPHQDLAKLAKKHGPIMYMQFGFVPVIIVSSPEAAEKFLKTYDQVFASRPYHEGSWYVGYEQRNLSFAEYGPYWRNMRKLCILQLLSSHKINSFQYMRTQEVGILVESLKQAAFDGASVDLSALISSLGVNMSCLMIFGKKYMDNDFGDRGFKEVIQEVLHVAAIPNLGDYFPLLGVLDVQGITRQFKALAKVFDTFFEKIIDDHLQSSEHKQTKDFVDIMMGIIESGASEFEFDRRHVKAVLLDMLIGSMDTSVTAVEWAISELLRHPEATRKLQKELEEKIGLERIVEESDLEGLEYLDVVIKESMRLHPVAPLLLPHESIKDCTVDGFQIQKKSRIIINIYAIGRDPNIWPDPESFIPERFSGNNIDLRGQDFRLIPFGSGRRSCPGLQLGLTVVRFVLAQLVHCFNWSLADNTEPTDLDMSEVFGLVTSRAKHLNVIPTYRLHK</sequence>
<keyword evidence="9" id="KW-0472">Membrane</keyword>
<keyword evidence="6 11" id="KW-0560">Oxidoreductase</keyword>
<dbReference type="GO" id="GO:0004497">
    <property type="term" value="F:monooxygenase activity"/>
    <property type="evidence" value="ECO:0007669"/>
    <property type="project" value="UniProtKB-KW"/>
</dbReference>
<comment type="caution">
    <text evidence="13">The sequence shown here is derived from an EMBL/GenBank/DDBJ whole genome shotgun (WGS) entry which is preliminary data.</text>
</comment>
<dbReference type="PRINTS" id="PR00385">
    <property type="entry name" value="P450"/>
</dbReference>
<protein>
    <recommendedName>
        <fullName evidence="15">Cytochrome P450 CYP736A12-like</fullName>
    </recommendedName>
</protein>
<organism evidence="13 14">
    <name type="scientific">Cinchona calisaya</name>
    <dbReference type="NCBI Taxonomy" id="153742"/>
    <lineage>
        <taxon>Eukaryota</taxon>
        <taxon>Viridiplantae</taxon>
        <taxon>Streptophyta</taxon>
        <taxon>Embryophyta</taxon>
        <taxon>Tracheophyta</taxon>
        <taxon>Spermatophyta</taxon>
        <taxon>Magnoliopsida</taxon>
        <taxon>eudicotyledons</taxon>
        <taxon>Gunneridae</taxon>
        <taxon>Pentapetalae</taxon>
        <taxon>asterids</taxon>
        <taxon>lamiids</taxon>
        <taxon>Gentianales</taxon>
        <taxon>Rubiaceae</taxon>
        <taxon>Cinchonoideae</taxon>
        <taxon>Cinchoneae</taxon>
        <taxon>Cinchona</taxon>
    </lineage>
</organism>
<dbReference type="PANTHER" id="PTHR47943">
    <property type="entry name" value="CYTOCHROME P450 93A3-LIKE"/>
    <property type="match status" value="1"/>
</dbReference>
<dbReference type="SUPFAM" id="SSF48264">
    <property type="entry name" value="Cytochrome P450"/>
    <property type="match status" value="1"/>
</dbReference>
<evidence type="ECO:0008006" key="15">
    <source>
        <dbReference type="Google" id="ProtNLM"/>
    </source>
</evidence>
<proteinExistence type="inferred from homology"/>
<evidence type="ECO:0000256" key="12">
    <source>
        <dbReference type="SAM" id="SignalP"/>
    </source>
</evidence>
<keyword evidence="14" id="KW-1185">Reference proteome</keyword>
<dbReference type="InterPro" id="IPR001128">
    <property type="entry name" value="Cyt_P450"/>
</dbReference>
<evidence type="ECO:0000256" key="5">
    <source>
        <dbReference type="ARBA" id="ARBA00022723"/>
    </source>
</evidence>
<dbReference type="PRINTS" id="PR00463">
    <property type="entry name" value="EP450I"/>
</dbReference>
<evidence type="ECO:0000256" key="4">
    <source>
        <dbReference type="ARBA" id="ARBA00022617"/>
    </source>
</evidence>
<dbReference type="CDD" id="cd11072">
    <property type="entry name" value="CYP71-like"/>
    <property type="match status" value="1"/>
</dbReference>
<dbReference type="FunFam" id="1.10.630.10:FF:000011">
    <property type="entry name" value="Cytochrome P450 83B1"/>
    <property type="match status" value="1"/>
</dbReference>